<organism evidence="1 2">
    <name type="scientific">Crossiella equi</name>
    <dbReference type="NCBI Taxonomy" id="130796"/>
    <lineage>
        <taxon>Bacteria</taxon>
        <taxon>Bacillati</taxon>
        <taxon>Actinomycetota</taxon>
        <taxon>Actinomycetes</taxon>
        <taxon>Pseudonocardiales</taxon>
        <taxon>Pseudonocardiaceae</taxon>
        <taxon>Crossiella</taxon>
    </lineage>
</organism>
<comment type="caution">
    <text evidence="1">The sequence shown here is derived from an EMBL/GenBank/DDBJ whole genome shotgun (WGS) entry which is preliminary data.</text>
</comment>
<sequence length="195" mass="21851">MRTVDLFVDPSCPYSWITARWLTEVEQVRPIEVRWRLMSLSVLNEDEEVDPEGDTEGYLWRPVRLGVAVEQQHGRDALRRFLLAYGEQMHERGEWGWHAALAAAGLPAALGEAAEDPAYDPLVRASHAEAMSLLGNHIGTPIVHCEGTAFFGPVLSRVPRGEEAGRLWDGTLLVAGTPGFHELKGHRHQPPDYRR</sequence>
<dbReference type="Gene3D" id="3.40.30.10">
    <property type="entry name" value="Glutaredoxin"/>
    <property type="match status" value="1"/>
</dbReference>
<reference evidence="1 2" key="1">
    <citation type="submission" date="2021-03" db="EMBL/GenBank/DDBJ databases">
        <title>Sequencing the genomes of 1000 actinobacteria strains.</title>
        <authorList>
            <person name="Klenk H.-P."/>
        </authorList>
    </citation>
    <scope>NUCLEOTIDE SEQUENCE [LARGE SCALE GENOMIC DNA]</scope>
    <source>
        <strain evidence="1 2">DSM 44580</strain>
    </source>
</reference>
<protein>
    <submittedName>
        <fullName evidence="1">2-hydroxychromene-2-carboxylate isomerase</fullName>
    </submittedName>
</protein>
<dbReference type="InterPro" id="IPR036249">
    <property type="entry name" value="Thioredoxin-like_sf"/>
</dbReference>
<dbReference type="Proteomes" id="UP001519363">
    <property type="component" value="Unassembled WGS sequence"/>
</dbReference>
<evidence type="ECO:0000313" key="1">
    <source>
        <dbReference type="EMBL" id="MBP2472657.1"/>
    </source>
</evidence>
<dbReference type="SUPFAM" id="SSF52833">
    <property type="entry name" value="Thioredoxin-like"/>
    <property type="match status" value="1"/>
</dbReference>
<keyword evidence="1" id="KW-0413">Isomerase</keyword>
<accession>A0ABS5A7U0</accession>
<gene>
    <name evidence="1" type="ORF">JOF53_001529</name>
</gene>
<dbReference type="Pfam" id="PF22234">
    <property type="entry name" value="Rv2466c-like"/>
    <property type="match status" value="1"/>
</dbReference>
<keyword evidence="2" id="KW-1185">Reference proteome</keyword>
<dbReference type="CDD" id="cd02972">
    <property type="entry name" value="DsbA_family"/>
    <property type="match status" value="1"/>
</dbReference>
<proteinExistence type="predicted"/>
<dbReference type="EMBL" id="JAGIOO010000001">
    <property type="protein sequence ID" value="MBP2472657.1"/>
    <property type="molecule type" value="Genomic_DNA"/>
</dbReference>
<dbReference type="RefSeq" id="WP_086783177.1">
    <property type="nucleotide sequence ID" value="NZ_JAGIOO010000001.1"/>
</dbReference>
<dbReference type="GO" id="GO:0016853">
    <property type="term" value="F:isomerase activity"/>
    <property type="evidence" value="ECO:0007669"/>
    <property type="project" value="UniProtKB-KW"/>
</dbReference>
<name>A0ABS5A7U0_9PSEU</name>
<dbReference type="InterPro" id="IPR053977">
    <property type="entry name" value="Rv2466c-like"/>
</dbReference>
<evidence type="ECO:0000313" key="2">
    <source>
        <dbReference type="Proteomes" id="UP001519363"/>
    </source>
</evidence>